<dbReference type="RefSeq" id="WP_188618580.1">
    <property type="nucleotide sequence ID" value="NZ_BMLV01000007.1"/>
</dbReference>
<dbReference type="PANTHER" id="PTHR43344">
    <property type="entry name" value="PHOSPHOSERINE PHOSPHATASE"/>
    <property type="match status" value="1"/>
</dbReference>
<dbReference type="Gene3D" id="3.40.50.1000">
    <property type="entry name" value="HAD superfamily/HAD-like"/>
    <property type="match status" value="1"/>
</dbReference>
<dbReference type="InterPro" id="IPR036412">
    <property type="entry name" value="HAD-like_sf"/>
</dbReference>
<dbReference type="SUPFAM" id="SSF56784">
    <property type="entry name" value="HAD-like"/>
    <property type="match status" value="1"/>
</dbReference>
<dbReference type="NCBIfam" id="TIGR01490">
    <property type="entry name" value="HAD-SF-IB-hyp1"/>
    <property type="match status" value="1"/>
</dbReference>
<dbReference type="NCBIfam" id="TIGR01488">
    <property type="entry name" value="HAD-SF-IB"/>
    <property type="match status" value="1"/>
</dbReference>
<dbReference type="InterPro" id="IPR006385">
    <property type="entry name" value="HAD_hydro_SerB1"/>
</dbReference>
<evidence type="ECO:0000313" key="2">
    <source>
        <dbReference type="Proteomes" id="UP000620064"/>
    </source>
</evidence>
<reference evidence="2" key="1">
    <citation type="journal article" date="2019" name="Int. J. Syst. Evol. Microbiol.">
        <title>The Global Catalogue of Microorganisms (GCM) 10K type strain sequencing project: providing services to taxonomists for standard genome sequencing and annotation.</title>
        <authorList>
            <consortium name="The Broad Institute Genomics Platform"/>
            <consortium name="The Broad Institute Genome Sequencing Center for Infectious Disease"/>
            <person name="Wu L."/>
            <person name="Ma J."/>
        </authorList>
    </citation>
    <scope>NUCLEOTIDE SEQUENCE [LARGE SCALE GENOMIC DNA]</scope>
    <source>
        <strain evidence="2">CGMCC 1.7656</strain>
    </source>
</reference>
<dbReference type="PANTHER" id="PTHR43344:SF14">
    <property type="entry name" value="HAD-IB FAMILY HYDROLASE"/>
    <property type="match status" value="1"/>
</dbReference>
<name>A0ABQ2NPA2_9FLAO</name>
<evidence type="ECO:0000313" key="1">
    <source>
        <dbReference type="EMBL" id="GGP06365.1"/>
    </source>
</evidence>
<keyword evidence="2" id="KW-1185">Reference proteome</keyword>
<accession>A0ABQ2NPA2</accession>
<dbReference type="EMBL" id="BMLV01000007">
    <property type="protein sequence ID" value="GGP06365.1"/>
    <property type="molecule type" value="Genomic_DNA"/>
</dbReference>
<dbReference type="InterPro" id="IPR050582">
    <property type="entry name" value="HAD-like_SerB"/>
</dbReference>
<protein>
    <submittedName>
        <fullName evidence="1">Haloacid dehalogenase</fullName>
    </submittedName>
</protein>
<sequence length="195" mass="22814">MKKLYLFDFDGTLTYKDTLFLFLKYYDSKKYFWSYLKHIPVFILVKLKLMDAEIAKKSFVASILKGEREIKINRKVIAFFEEYYPKIIRKSALDFLKTIDGSHTTCYLITASLDIWVRPFAKKMGMTLIATEAQFVAGRFTGDFQTKNNNGEEKVKRIKQVIGDQKFDKIIAFGDTSGDKPMLAFAHESHYRFFN</sequence>
<dbReference type="InterPro" id="IPR023214">
    <property type="entry name" value="HAD_sf"/>
</dbReference>
<organism evidence="1 2">
    <name type="scientific">Cloacibacterium rupense</name>
    <dbReference type="NCBI Taxonomy" id="517423"/>
    <lineage>
        <taxon>Bacteria</taxon>
        <taxon>Pseudomonadati</taxon>
        <taxon>Bacteroidota</taxon>
        <taxon>Flavobacteriia</taxon>
        <taxon>Flavobacteriales</taxon>
        <taxon>Weeksellaceae</taxon>
    </lineage>
</organism>
<proteinExistence type="predicted"/>
<dbReference type="Proteomes" id="UP000620064">
    <property type="component" value="Unassembled WGS sequence"/>
</dbReference>
<comment type="caution">
    <text evidence="1">The sequence shown here is derived from an EMBL/GenBank/DDBJ whole genome shotgun (WGS) entry which is preliminary data.</text>
</comment>
<dbReference type="Gene3D" id="1.20.1440.100">
    <property type="entry name" value="SG protein - dephosphorylation function"/>
    <property type="match status" value="1"/>
</dbReference>
<dbReference type="Pfam" id="PF12710">
    <property type="entry name" value="HAD"/>
    <property type="match status" value="1"/>
</dbReference>
<gene>
    <name evidence="1" type="ORF">GCM10010992_26080</name>
</gene>